<accession>A0A1V1P5L1</accession>
<dbReference type="Pfam" id="PF17761">
    <property type="entry name" value="DUF1016_N"/>
    <property type="match status" value="1"/>
</dbReference>
<evidence type="ECO:0000259" key="1">
    <source>
        <dbReference type="Pfam" id="PF17761"/>
    </source>
</evidence>
<dbReference type="Proteomes" id="UP000189670">
    <property type="component" value="Unassembled WGS sequence"/>
</dbReference>
<dbReference type="InterPro" id="IPR041527">
    <property type="entry name" value="YhcG_N"/>
</dbReference>
<reference evidence="3" key="1">
    <citation type="submission" date="2012-11" db="EMBL/GenBank/DDBJ databases">
        <authorList>
            <person name="Lucero-Rivera Y.E."/>
            <person name="Tovar-Ramirez D."/>
        </authorList>
    </citation>
    <scope>NUCLEOTIDE SEQUENCE [LARGE SCALE GENOMIC DNA]</scope>
    <source>
        <strain evidence="3">Araruama</strain>
    </source>
</reference>
<protein>
    <recommendedName>
        <fullName evidence="1">YhcG N-terminal domain-containing protein</fullName>
    </recommendedName>
</protein>
<feature type="domain" description="YhcG N-terminal" evidence="1">
    <location>
        <begin position="20"/>
        <end position="56"/>
    </location>
</feature>
<evidence type="ECO:0000313" key="3">
    <source>
        <dbReference type="Proteomes" id="UP000189670"/>
    </source>
</evidence>
<evidence type="ECO:0000313" key="2">
    <source>
        <dbReference type="EMBL" id="ETR70093.1"/>
    </source>
</evidence>
<dbReference type="AlphaFoldDB" id="A0A1V1P5L1"/>
<proteinExistence type="predicted"/>
<dbReference type="EMBL" id="ATBP01000491">
    <property type="protein sequence ID" value="ETR70093.1"/>
    <property type="molecule type" value="Genomic_DNA"/>
</dbReference>
<comment type="caution">
    <text evidence="2">The sequence shown here is derived from an EMBL/GenBank/DDBJ whole genome shotgun (WGS) entry which is preliminary data.</text>
</comment>
<name>A0A1V1P5L1_9BACT</name>
<gene>
    <name evidence="2" type="ORF">OMM_09076</name>
</gene>
<organism evidence="2 3">
    <name type="scientific">Candidatus Magnetoglobus multicellularis str. Araruama</name>
    <dbReference type="NCBI Taxonomy" id="890399"/>
    <lineage>
        <taxon>Bacteria</taxon>
        <taxon>Pseudomonadati</taxon>
        <taxon>Thermodesulfobacteriota</taxon>
        <taxon>Desulfobacteria</taxon>
        <taxon>Desulfobacterales</taxon>
        <taxon>Desulfobacteraceae</taxon>
        <taxon>Candidatus Magnetoglobus</taxon>
    </lineage>
</organism>
<sequence length="81" mass="9711">MIDLKDTEKLHPSGGELKLNLYKNLSWSHYRELLTVDNDEARLFYEREAAECGWSKIRNTRDDFHTIKIFILKENKVNERN</sequence>